<evidence type="ECO:0000256" key="1">
    <source>
        <dbReference type="SAM" id="SignalP"/>
    </source>
</evidence>
<keyword evidence="4" id="KW-1185">Reference proteome</keyword>
<evidence type="ECO:0000313" key="4">
    <source>
        <dbReference type="Proteomes" id="UP000027997"/>
    </source>
</evidence>
<feature type="chain" id="PRO_5001758710" description="DUF2059 domain-containing protein" evidence="1">
    <location>
        <begin position="24"/>
        <end position="255"/>
    </location>
</feature>
<feature type="signal peptide" evidence="1">
    <location>
        <begin position="1"/>
        <end position="23"/>
    </location>
</feature>
<evidence type="ECO:0000313" key="3">
    <source>
        <dbReference type="EMBL" id="KEI70718.1"/>
    </source>
</evidence>
<gene>
    <name evidence="3" type="ORF">GV64_08155</name>
</gene>
<comment type="caution">
    <text evidence="3">The sequence shown here is derived from an EMBL/GenBank/DDBJ whole genome shotgun (WGS) entry which is preliminary data.</text>
</comment>
<keyword evidence="1" id="KW-0732">Signal</keyword>
<organism evidence="3 4">
    <name type="scientific">Endozoicomonas elysicola</name>
    <dbReference type="NCBI Taxonomy" id="305900"/>
    <lineage>
        <taxon>Bacteria</taxon>
        <taxon>Pseudomonadati</taxon>
        <taxon>Pseudomonadota</taxon>
        <taxon>Gammaproteobacteria</taxon>
        <taxon>Oceanospirillales</taxon>
        <taxon>Endozoicomonadaceae</taxon>
        <taxon>Endozoicomonas</taxon>
    </lineage>
</organism>
<dbReference type="Proteomes" id="UP000027997">
    <property type="component" value="Unassembled WGS sequence"/>
</dbReference>
<reference evidence="3 4" key="1">
    <citation type="submission" date="2014-06" db="EMBL/GenBank/DDBJ databases">
        <title>Whole Genome Sequences of Three Symbiotic Endozoicomonas Bacteria.</title>
        <authorList>
            <person name="Neave M.J."/>
            <person name="Apprill A."/>
            <person name="Voolstra C.R."/>
        </authorList>
    </citation>
    <scope>NUCLEOTIDE SEQUENCE [LARGE SCALE GENOMIC DNA]</scope>
    <source>
        <strain evidence="3 4">DSM 22380</strain>
    </source>
</reference>
<dbReference type="InterPro" id="IPR018637">
    <property type="entry name" value="DUF2059"/>
</dbReference>
<accession>A0A081K992</accession>
<name>A0A081K992_9GAMM</name>
<dbReference type="RefSeq" id="WP_020580673.1">
    <property type="nucleotide sequence ID" value="NZ_JOJP01000001.1"/>
</dbReference>
<evidence type="ECO:0000259" key="2">
    <source>
        <dbReference type="Pfam" id="PF09832"/>
    </source>
</evidence>
<protein>
    <recommendedName>
        <fullName evidence="2">DUF2059 domain-containing protein</fullName>
    </recommendedName>
</protein>
<proteinExistence type="predicted"/>
<feature type="domain" description="DUF2059" evidence="2">
    <location>
        <begin position="82"/>
        <end position="135"/>
    </location>
</feature>
<dbReference type="AlphaFoldDB" id="A0A081K992"/>
<sequence>MDGKRLVVVWLFAPLLFVASVQASSEKDQLLDKLYDQTGLEQQLSWMHDSMTLQEQRYPIPETVVDTVNQVVKVRYSPDFFRSSMKATLDEALSAGELARLIKWFESPLGQKILSLEAQANDPENQARMEAYIQEKLSKEVPRNNRVRLIEALMEALDAVELSTELAASASVGAQRMLREVMPAGAEQPMRPVQVLKALEKPHIRKEMPERMRNIFLYTYRSLPDHEIQRYLDFARENAMQNFQRGQIQAMARML</sequence>
<dbReference type="EMBL" id="JOJP01000001">
    <property type="protein sequence ID" value="KEI70718.1"/>
    <property type="molecule type" value="Genomic_DNA"/>
</dbReference>
<dbReference type="Pfam" id="PF09832">
    <property type="entry name" value="DUF2059"/>
    <property type="match status" value="1"/>
</dbReference>
<dbReference type="eggNOG" id="ENOG5033F44">
    <property type="taxonomic scope" value="Bacteria"/>
</dbReference>